<organism evidence="4 5">
    <name type="scientific">Cinchona calisaya</name>
    <dbReference type="NCBI Taxonomy" id="153742"/>
    <lineage>
        <taxon>Eukaryota</taxon>
        <taxon>Viridiplantae</taxon>
        <taxon>Streptophyta</taxon>
        <taxon>Embryophyta</taxon>
        <taxon>Tracheophyta</taxon>
        <taxon>Spermatophyta</taxon>
        <taxon>Magnoliopsida</taxon>
        <taxon>eudicotyledons</taxon>
        <taxon>Gunneridae</taxon>
        <taxon>Pentapetalae</taxon>
        <taxon>asterids</taxon>
        <taxon>lamiids</taxon>
        <taxon>Gentianales</taxon>
        <taxon>Rubiaceae</taxon>
        <taxon>Cinchonoideae</taxon>
        <taxon>Cinchoneae</taxon>
        <taxon>Cinchona</taxon>
    </lineage>
</organism>
<evidence type="ECO:0000313" key="5">
    <source>
        <dbReference type="Proteomes" id="UP001630127"/>
    </source>
</evidence>
<name>A0ABD2ZPJ2_9GENT</name>
<comment type="similarity">
    <text evidence="1">Belongs to the VAMP-associated protein (VAP) (TC 9.B.17) family.</text>
</comment>
<dbReference type="InterPro" id="IPR000535">
    <property type="entry name" value="MSP_dom"/>
</dbReference>
<dbReference type="PROSITE" id="PS50202">
    <property type="entry name" value="MSP"/>
    <property type="match status" value="1"/>
</dbReference>
<feature type="domain" description="MSP" evidence="3">
    <location>
        <begin position="1"/>
        <end position="107"/>
    </location>
</feature>
<gene>
    <name evidence="4" type="ORF">ACH5RR_017782</name>
</gene>
<feature type="region of interest" description="Disordered" evidence="2">
    <location>
        <begin position="82"/>
        <end position="107"/>
    </location>
</feature>
<dbReference type="PANTHER" id="PTHR10809:SF58">
    <property type="entry name" value="VESICLE-ASSOCIATED PROTEIN 4-2"/>
    <property type="match status" value="1"/>
</dbReference>
<reference evidence="4 5" key="1">
    <citation type="submission" date="2024-11" db="EMBL/GenBank/DDBJ databases">
        <title>A near-complete genome assembly of Cinchona calisaya.</title>
        <authorList>
            <person name="Lian D.C."/>
            <person name="Zhao X.W."/>
            <person name="Wei L."/>
        </authorList>
    </citation>
    <scope>NUCLEOTIDE SEQUENCE [LARGE SCALE GENOMIC DNA]</scope>
    <source>
        <tissue evidence="4">Nenye</tissue>
    </source>
</reference>
<dbReference type="InterPro" id="IPR008962">
    <property type="entry name" value="PapD-like_sf"/>
</dbReference>
<dbReference type="InterPro" id="IPR013783">
    <property type="entry name" value="Ig-like_fold"/>
</dbReference>
<dbReference type="EMBL" id="JBJUIK010000008">
    <property type="protein sequence ID" value="KAL3519633.1"/>
    <property type="molecule type" value="Genomic_DNA"/>
</dbReference>
<dbReference type="SUPFAM" id="SSF49354">
    <property type="entry name" value="PapD-like"/>
    <property type="match status" value="1"/>
</dbReference>
<proteinExistence type="inferred from homology"/>
<evidence type="ECO:0000313" key="4">
    <source>
        <dbReference type="EMBL" id="KAL3519633.1"/>
    </source>
</evidence>
<evidence type="ECO:0000259" key="3">
    <source>
        <dbReference type="PROSITE" id="PS50202"/>
    </source>
</evidence>
<evidence type="ECO:0000256" key="1">
    <source>
        <dbReference type="ARBA" id="ARBA00008932"/>
    </source>
</evidence>
<accession>A0ABD2ZPJ2</accession>
<dbReference type="Gene3D" id="2.60.40.10">
    <property type="entry name" value="Immunoglobulins"/>
    <property type="match status" value="1"/>
</dbReference>
<comment type="caution">
    <text evidence="4">The sequence shown here is derived from an EMBL/GenBank/DDBJ whole genome shotgun (WGS) entry which is preliminary data.</text>
</comment>
<dbReference type="PANTHER" id="PTHR10809">
    <property type="entry name" value="VESICLE-ASSOCIATED MEMBRANE PROTEIN-ASSOCIATED PROTEIN"/>
    <property type="match status" value="1"/>
</dbReference>
<dbReference type="InterPro" id="IPR016763">
    <property type="entry name" value="VAP"/>
</dbReference>
<dbReference type="Proteomes" id="UP001630127">
    <property type="component" value="Unassembled WGS sequence"/>
</dbReference>
<dbReference type="Pfam" id="PF00635">
    <property type="entry name" value="Motile_Sperm"/>
    <property type="match status" value="1"/>
</dbReference>
<sequence>MIKNTSKSHVAFEFRTTAPKSCFMRPPGGILAPGESIIATEPPENHEKPTNQRSNVKFKITSLEVKGPMDYVPELALEKQKRHLAEAEDALEARKKPSEEDRSRDYR</sequence>
<dbReference type="AlphaFoldDB" id="A0ABD2ZPJ2"/>
<protein>
    <recommendedName>
        <fullName evidence="3">MSP domain-containing protein</fullName>
    </recommendedName>
</protein>
<evidence type="ECO:0000256" key="2">
    <source>
        <dbReference type="SAM" id="MobiDB-lite"/>
    </source>
</evidence>
<keyword evidence="5" id="KW-1185">Reference proteome</keyword>